<evidence type="ECO:0000313" key="3">
    <source>
        <dbReference type="Proteomes" id="UP000507470"/>
    </source>
</evidence>
<accession>A0A6J8BPR9</accession>
<sequence length="151" mass="16979">MSGCFWISLLFKLSVLTDPLAGILRLGIGLKHSLSDSENWYQNLQPTTWNCHRPHGVPASKTIQSVHILRTMLESLSEQITGIESKYLEKVHINSALTRDMEKDYDSESVRADTTKFNAGTLPLNMYQNNIPPKYASIDLCLPTLESARNS</sequence>
<keyword evidence="1" id="KW-0732">Signal</keyword>
<evidence type="ECO:0000256" key="1">
    <source>
        <dbReference type="SAM" id="SignalP"/>
    </source>
</evidence>
<protein>
    <submittedName>
        <fullName evidence="2">Uncharacterized protein</fullName>
    </submittedName>
</protein>
<keyword evidence="3" id="KW-1185">Reference proteome</keyword>
<dbReference type="OrthoDB" id="5973315at2759"/>
<feature type="signal peptide" evidence="1">
    <location>
        <begin position="1"/>
        <end position="17"/>
    </location>
</feature>
<reference evidence="2 3" key="1">
    <citation type="submission" date="2020-06" db="EMBL/GenBank/DDBJ databases">
        <authorList>
            <person name="Li R."/>
            <person name="Bekaert M."/>
        </authorList>
    </citation>
    <scope>NUCLEOTIDE SEQUENCE [LARGE SCALE GENOMIC DNA]</scope>
    <source>
        <strain evidence="3">wild</strain>
    </source>
</reference>
<evidence type="ECO:0000313" key="2">
    <source>
        <dbReference type="EMBL" id="CAC5384784.1"/>
    </source>
</evidence>
<gene>
    <name evidence="2" type="ORF">MCOR_20395</name>
</gene>
<dbReference type="Proteomes" id="UP000507470">
    <property type="component" value="Unassembled WGS sequence"/>
</dbReference>
<proteinExistence type="predicted"/>
<dbReference type="AlphaFoldDB" id="A0A6J8BPR9"/>
<dbReference type="EMBL" id="CACVKT020003648">
    <property type="protein sequence ID" value="CAC5384784.1"/>
    <property type="molecule type" value="Genomic_DNA"/>
</dbReference>
<name>A0A6J8BPR9_MYTCO</name>
<organism evidence="2 3">
    <name type="scientific">Mytilus coruscus</name>
    <name type="common">Sea mussel</name>
    <dbReference type="NCBI Taxonomy" id="42192"/>
    <lineage>
        <taxon>Eukaryota</taxon>
        <taxon>Metazoa</taxon>
        <taxon>Spiralia</taxon>
        <taxon>Lophotrochozoa</taxon>
        <taxon>Mollusca</taxon>
        <taxon>Bivalvia</taxon>
        <taxon>Autobranchia</taxon>
        <taxon>Pteriomorphia</taxon>
        <taxon>Mytilida</taxon>
        <taxon>Mytiloidea</taxon>
        <taxon>Mytilidae</taxon>
        <taxon>Mytilinae</taxon>
        <taxon>Mytilus</taxon>
    </lineage>
</organism>
<feature type="chain" id="PRO_5026797171" evidence="1">
    <location>
        <begin position="18"/>
        <end position="151"/>
    </location>
</feature>